<reference evidence="1" key="1">
    <citation type="submission" date="2021-12" db="EMBL/GenBank/DDBJ databases">
        <title>taxonomy of Moraxella sp. ZY201224.</title>
        <authorList>
            <person name="Li F."/>
        </authorList>
    </citation>
    <scope>NUCLEOTIDE SEQUENCE</scope>
    <source>
        <strain evidence="1">ZY201224</strain>
    </source>
</reference>
<proteinExistence type="predicted"/>
<dbReference type="Gene3D" id="2.30.30.220">
    <property type="entry name" value="SspB-like"/>
    <property type="match status" value="1"/>
</dbReference>
<dbReference type="GO" id="GO:0008233">
    <property type="term" value="F:peptidase activity"/>
    <property type="evidence" value="ECO:0007669"/>
    <property type="project" value="UniProtKB-KW"/>
</dbReference>
<dbReference type="GO" id="GO:0006508">
    <property type="term" value="P:proteolysis"/>
    <property type="evidence" value="ECO:0007669"/>
    <property type="project" value="UniProtKB-KW"/>
</dbReference>
<accession>A0ABY6F4R4</accession>
<keyword evidence="1" id="KW-0378">Hydrolase</keyword>
<evidence type="ECO:0000313" key="1">
    <source>
        <dbReference type="EMBL" id="UXZ05080.1"/>
    </source>
</evidence>
<dbReference type="Pfam" id="PF04386">
    <property type="entry name" value="SspB"/>
    <property type="match status" value="1"/>
</dbReference>
<dbReference type="SUPFAM" id="SSF101738">
    <property type="entry name" value="SspB-like"/>
    <property type="match status" value="1"/>
</dbReference>
<sequence>MTAPKRPYFVRAMHEWLEDNHLTAYLMVDATHPDLVAPIQYAQDGRLVLAASYQATHALHIDNDSISFAARFGGVSQDVWIPMSALMGIYAKEEPEHGLFFDPNEYADVTPASQEEKPANKGGLRLVD</sequence>
<dbReference type="RefSeq" id="WP_263076581.1">
    <property type="nucleotide sequence ID" value="NZ_CP089977.1"/>
</dbReference>
<dbReference type="InterPro" id="IPR007481">
    <property type="entry name" value="SspB"/>
</dbReference>
<dbReference type="Proteomes" id="UP001063782">
    <property type="component" value="Chromosome"/>
</dbReference>
<organism evidence="1 2">
    <name type="scientific">Moraxella nasicaprae</name>
    <dbReference type="NCBI Taxonomy" id="2904122"/>
    <lineage>
        <taxon>Bacteria</taxon>
        <taxon>Pseudomonadati</taxon>
        <taxon>Pseudomonadota</taxon>
        <taxon>Gammaproteobacteria</taxon>
        <taxon>Moraxellales</taxon>
        <taxon>Moraxellaceae</taxon>
        <taxon>Moraxella</taxon>
    </lineage>
</organism>
<keyword evidence="2" id="KW-1185">Reference proteome</keyword>
<dbReference type="InterPro" id="IPR036760">
    <property type="entry name" value="SspB-like_sf"/>
</dbReference>
<gene>
    <name evidence="1" type="ORF">LU297_01085</name>
</gene>
<dbReference type="PANTHER" id="PTHR37486">
    <property type="entry name" value="STRINGENT STARVATION PROTEIN B"/>
    <property type="match status" value="1"/>
</dbReference>
<dbReference type="PANTHER" id="PTHR37486:SF1">
    <property type="entry name" value="STRINGENT STARVATION PROTEIN B"/>
    <property type="match status" value="1"/>
</dbReference>
<keyword evidence="1" id="KW-0645">Protease</keyword>
<name>A0ABY6F4R4_9GAMM</name>
<evidence type="ECO:0000313" key="2">
    <source>
        <dbReference type="Proteomes" id="UP001063782"/>
    </source>
</evidence>
<dbReference type="EMBL" id="CP089977">
    <property type="protein sequence ID" value="UXZ05080.1"/>
    <property type="molecule type" value="Genomic_DNA"/>
</dbReference>
<protein>
    <submittedName>
        <fullName evidence="1">ClpXP protease specificity-enhancing factor SspB</fullName>
    </submittedName>
</protein>